<dbReference type="FunFam" id="1.20.1740.10:FF:000073">
    <property type="entry name" value="Y+L amino acid transporter"/>
    <property type="match status" value="1"/>
</dbReference>
<dbReference type="PIRSF" id="PIRSF006060">
    <property type="entry name" value="AA_transporter"/>
    <property type="match status" value="1"/>
</dbReference>
<dbReference type="PANTHER" id="PTHR11785">
    <property type="entry name" value="AMINO ACID TRANSPORTER"/>
    <property type="match status" value="1"/>
</dbReference>
<feature type="transmembrane region" description="Helical" evidence="5">
    <location>
        <begin position="346"/>
        <end position="365"/>
    </location>
</feature>
<dbReference type="GO" id="GO:0022857">
    <property type="term" value="F:transmembrane transporter activity"/>
    <property type="evidence" value="ECO:0007669"/>
    <property type="project" value="InterPro"/>
</dbReference>
<feature type="transmembrane region" description="Helical" evidence="5">
    <location>
        <begin position="300"/>
        <end position="326"/>
    </location>
</feature>
<dbReference type="InterPro" id="IPR002293">
    <property type="entry name" value="AA/rel_permease1"/>
</dbReference>
<dbReference type="EMBL" id="CP090895">
    <property type="protein sequence ID" value="ULT91914.1"/>
    <property type="molecule type" value="Genomic_DNA"/>
</dbReference>
<dbReference type="GO" id="GO:0016020">
    <property type="term" value="C:membrane"/>
    <property type="evidence" value="ECO:0007669"/>
    <property type="project" value="UniProtKB-SubCell"/>
</dbReference>
<dbReference type="Gene3D" id="1.20.1740.10">
    <property type="entry name" value="Amino acid/polyamine transporter I"/>
    <property type="match status" value="1"/>
</dbReference>
<evidence type="ECO:0000256" key="2">
    <source>
        <dbReference type="ARBA" id="ARBA00022692"/>
    </source>
</evidence>
<proteinExistence type="predicted"/>
<evidence type="ECO:0000256" key="4">
    <source>
        <dbReference type="ARBA" id="ARBA00023136"/>
    </source>
</evidence>
<feature type="transmembrane region" description="Helical" evidence="5">
    <location>
        <begin position="437"/>
        <end position="456"/>
    </location>
</feature>
<dbReference type="Proteomes" id="UP000827892">
    <property type="component" value="Chromosome V"/>
</dbReference>
<feature type="transmembrane region" description="Helical" evidence="5">
    <location>
        <begin position="213"/>
        <end position="237"/>
    </location>
</feature>
<accession>A0AAE9D4B9</accession>
<feature type="transmembrane region" description="Helical" evidence="5">
    <location>
        <begin position="143"/>
        <end position="161"/>
    </location>
</feature>
<dbReference type="AlphaFoldDB" id="A0AAE9D4B9"/>
<feature type="transmembrane region" description="Helical" evidence="5">
    <location>
        <begin position="411"/>
        <end position="431"/>
    </location>
</feature>
<name>A0AAE9D4B9_CAEBR</name>
<sequence>MSEKTNEKSSLMAPEEEIRLKPRISLFSGCTIIIGVIIGSGIFVSPKGVLLEAGSAGMSLLVWLISGVFAMIGAMCYSELGTLIPKSGGDYVYIYEAFGPLPSFLFLWVALVIINPTSLAIIAITCATYALEPFFSCPIPPSVINIFASCIITILTFINCLDVRMATRTNDFFTVAKLLALSLIVVCGGYWLSLGHVDNLVMPDVAEGTQTKVSSIAMAFYSGVFSFSGFSFLNFVTEELKNPFRNLPRAIYISIPIVTIVYMLVNIAYFSVLSVDEILESDAVAITFADKILGSFGSKILMPLFVSFSCLGSINGLLITCSRMFFSGAKNNQLPEFFSMISINQLTPIPSLIFLGATSIIMLFFGNVFQLINYLSFADTLVFFGSIAGLIKMRLTLPKNQLDARPIKISLLWPILFFSMILFLLILPFFHSDPWELVYGVLLVLSGIPIYAAFVLNKYRPEFFQSAWIQFTHLIQKLFYCVPDLSGSS</sequence>
<evidence type="ECO:0000313" key="7">
    <source>
        <dbReference type="Proteomes" id="UP000827892"/>
    </source>
</evidence>
<feature type="transmembrane region" description="Helical" evidence="5">
    <location>
        <begin position="173"/>
        <end position="193"/>
    </location>
</feature>
<feature type="transmembrane region" description="Helical" evidence="5">
    <location>
        <begin position="249"/>
        <end position="272"/>
    </location>
</feature>
<evidence type="ECO:0000256" key="1">
    <source>
        <dbReference type="ARBA" id="ARBA00004141"/>
    </source>
</evidence>
<evidence type="ECO:0008006" key="8">
    <source>
        <dbReference type="Google" id="ProtNLM"/>
    </source>
</evidence>
<feature type="transmembrane region" description="Helical" evidence="5">
    <location>
        <begin position="105"/>
        <end position="131"/>
    </location>
</feature>
<evidence type="ECO:0000256" key="5">
    <source>
        <dbReference type="SAM" id="Phobius"/>
    </source>
</evidence>
<dbReference type="InterPro" id="IPR050598">
    <property type="entry name" value="AminoAcid_Transporter"/>
</dbReference>
<feature type="transmembrane region" description="Helical" evidence="5">
    <location>
        <begin position="56"/>
        <end position="77"/>
    </location>
</feature>
<dbReference type="Pfam" id="PF13520">
    <property type="entry name" value="AA_permease_2"/>
    <property type="match status" value="1"/>
</dbReference>
<keyword evidence="2 5" id="KW-0812">Transmembrane</keyword>
<organism evidence="6 7">
    <name type="scientific">Caenorhabditis briggsae</name>
    <dbReference type="NCBI Taxonomy" id="6238"/>
    <lineage>
        <taxon>Eukaryota</taxon>
        <taxon>Metazoa</taxon>
        <taxon>Ecdysozoa</taxon>
        <taxon>Nematoda</taxon>
        <taxon>Chromadorea</taxon>
        <taxon>Rhabditida</taxon>
        <taxon>Rhabditina</taxon>
        <taxon>Rhabditomorpha</taxon>
        <taxon>Rhabditoidea</taxon>
        <taxon>Rhabditidae</taxon>
        <taxon>Peloderinae</taxon>
        <taxon>Caenorhabditis</taxon>
    </lineage>
</organism>
<comment type="subcellular location">
    <subcellularLocation>
        <location evidence="1">Membrane</location>
        <topology evidence="1">Multi-pass membrane protein</topology>
    </subcellularLocation>
</comment>
<evidence type="ECO:0000256" key="3">
    <source>
        <dbReference type="ARBA" id="ARBA00022989"/>
    </source>
</evidence>
<dbReference type="PANTHER" id="PTHR11785:SF528">
    <property type="entry name" value="AMINO ACID TRANSPORTER PROTEIN JHI-21"/>
    <property type="match status" value="1"/>
</dbReference>
<keyword evidence="4 5" id="KW-0472">Membrane</keyword>
<reference evidence="6 7" key="1">
    <citation type="submission" date="2022-02" db="EMBL/GenBank/DDBJ databases">
        <title>Chromosome-level reference genomes for two strains of Caenorhabditis briggsae: an improved platform for comparative genomics.</title>
        <authorList>
            <person name="Stevens L."/>
            <person name="Andersen E.C."/>
        </authorList>
    </citation>
    <scope>NUCLEOTIDE SEQUENCE [LARGE SCALE GENOMIC DNA]</scope>
    <source>
        <strain evidence="6">QX1410_ONT</strain>
        <tissue evidence="6">Whole-organism</tissue>
    </source>
</reference>
<feature type="transmembrane region" description="Helical" evidence="5">
    <location>
        <begin position="371"/>
        <end position="391"/>
    </location>
</feature>
<protein>
    <recommendedName>
        <fullName evidence="8">Protein CBR-AAT-2</fullName>
    </recommendedName>
</protein>
<evidence type="ECO:0000313" key="6">
    <source>
        <dbReference type="EMBL" id="ULT91914.1"/>
    </source>
</evidence>
<feature type="transmembrane region" description="Helical" evidence="5">
    <location>
        <begin position="24"/>
        <end position="44"/>
    </location>
</feature>
<keyword evidence="3 5" id="KW-1133">Transmembrane helix</keyword>
<gene>
    <name evidence="6" type="ORF">L3Y34_009535</name>
</gene>